<dbReference type="STRING" id="329726.AM1_4920"/>
<evidence type="ECO:0000313" key="1">
    <source>
        <dbReference type="EMBL" id="ABW29892.1"/>
    </source>
</evidence>
<organism evidence="1 2">
    <name type="scientific">Acaryochloris marina (strain MBIC 11017)</name>
    <dbReference type="NCBI Taxonomy" id="329726"/>
    <lineage>
        <taxon>Bacteria</taxon>
        <taxon>Bacillati</taxon>
        <taxon>Cyanobacteriota</taxon>
        <taxon>Cyanophyceae</taxon>
        <taxon>Acaryochloridales</taxon>
        <taxon>Acaryochloridaceae</taxon>
        <taxon>Acaryochloris</taxon>
    </lineage>
</organism>
<dbReference type="RefSeq" id="WP_012165165.1">
    <property type="nucleotide sequence ID" value="NC_009925.1"/>
</dbReference>
<keyword evidence="2" id="KW-1185">Reference proteome</keyword>
<dbReference type="KEGG" id="amr:AM1_4920"/>
<dbReference type="eggNOG" id="ENOG50316C6">
    <property type="taxonomic scope" value="Bacteria"/>
</dbReference>
<dbReference type="AlphaFoldDB" id="B0C4K9"/>
<dbReference type="HOGENOM" id="CLU_1977470_0_0_3"/>
<dbReference type="EMBL" id="CP000828">
    <property type="protein sequence ID" value="ABW29892.1"/>
    <property type="molecule type" value="Genomic_DNA"/>
</dbReference>
<evidence type="ECO:0000313" key="2">
    <source>
        <dbReference type="Proteomes" id="UP000000268"/>
    </source>
</evidence>
<protein>
    <submittedName>
        <fullName evidence="1">Uncharacterized protein</fullName>
    </submittedName>
</protein>
<dbReference type="OrthoDB" id="485579at2"/>
<gene>
    <name evidence="1" type="ordered locus">AM1_4920</name>
</gene>
<proteinExistence type="predicted"/>
<sequence length="130" mass="14757">MFGSFQTSKLRIEINASEAALQDALTKGSQIKQWLWPQTFSDDLPTTLKPGVVFTSWLGPVEIQHHIDVVDSNTIRFILSKGVDGFQEWSWGERWVQSRLEGVSLLPLNAGQSLTLLRLKAFLEWRQSSL</sequence>
<reference evidence="1 2" key="1">
    <citation type="journal article" date="2008" name="Proc. Natl. Acad. Sci. U.S.A.">
        <title>Niche adaptation and genome expansion in the chlorophyll d-producing cyanobacterium Acaryochloris marina.</title>
        <authorList>
            <person name="Swingley W.D."/>
            <person name="Chen M."/>
            <person name="Cheung P.C."/>
            <person name="Conrad A.L."/>
            <person name="Dejesa L.C."/>
            <person name="Hao J."/>
            <person name="Honchak B.M."/>
            <person name="Karbach L.E."/>
            <person name="Kurdoglu A."/>
            <person name="Lahiri S."/>
            <person name="Mastrian S.D."/>
            <person name="Miyashita H."/>
            <person name="Page L."/>
            <person name="Ramakrishna P."/>
            <person name="Satoh S."/>
            <person name="Sattley W.M."/>
            <person name="Shimada Y."/>
            <person name="Taylor H.L."/>
            <person name="Tomo T."/>
            <person name="Tsuchiya T."/>
            <person name="Wang Z.T."/>
            <person name="Raymond J."/>
            <person name="Mimuro M."/>
            <person name="Blankenship R.E."/>
            <person name="Touchman J.W."/>
        </authorList>
    </citation>
    <scope>NUCLEOTIDE SEQUENCE [LARGE SCALE GENOMIC DNA]</scope>
    <source>
        <strain evidence="2">MBIC 11017</strain>
    </source>
</reference>
<dbReference type="Proteomes" id="UP000000268">
    <property type="component" value="Chromosome"/>
</dbReference>
<name>B0C4K9_ACAM1</name>
<accession>B0C4K9</accession>